<proteinExistence type="inferred from homology"/>
<name>A0A388LBM1_CHABU</name>
<dbReference type="InterPro" id="IPR045249">
    <property type="entry name" value="HARBI1-like"/>
</dbReference>
<dbReference type="GO" id="GO:0046872">
    <property type="term" value="F:metal ion binding"/>
    <property type="evidence" value="ECO:0007669"/>
    <property type="project" value="UniProtKB-KW"/>
</dbReference>
<evidence type="ECO:0000256" key="5">
    <source>
        <dbReference type="ARBA" id="ARBA00022723"/>
    </source>
</evidence>
<evidence type="ECO:0000256" key="6">
    <source>
        <dbReference type="ARBA" id="ARBA00022801"/>
    </source>
</evidence>
<feature type="compositionally biased region" description="Acidic residues" evidence="8">
    <location>
        <begin position="401"/>
        <end position="423"/>
    </location>
</feature>
<evidence type="ECO:0000256" key="7">
    <source>
        <dbReference type="ARBA" id="ARBA00023242"/>
    </source>
</evidence>
<evidence type="ECO:0000256" key="1">
    <source>
        <dbReference type="ARBA" id="ARBA00001968"/>
    </source>
</evidence>
<evidence type="ECO:0000256" key="4">
    <source>
        <dbReference type="ARBA" id="ARBA00022722"/>
    </source>
</evidence>
<dbReference type="OMA" id="GVEHRFW"/>
<keyword evidence="4" id="KW-0540">Nuclease</keyword>
<evidence type="ECO:0000259" key="9">
    <source>
        <dbReference type="Pfam" id="PF13359"/>
    </source>
</evidence>
<comment type="caution">
    <text evidence="10">The sequence shown here is derived from an EMBL/GenBank/DDBJ whole genome shotgun (WGS) entry which is preliminary data.</text>
</comment>
<evidence type="ECO:0000256" key="8">
    <source>
        <dbReference type="SAM" id="MobiDB-lite"/>
    </source>
</evidence>
<feature type="region of interest" description="Disordered" evidence="8">
    <location>
        <begin position="396"/>
        <end position="423"/>
    </location>
</feature>
<dbReference type="AlphaFoldDB" id="A0A388LBM1"/>
<reference evidence="10 11" key="1">
    <citation type="journal article" date="2018" name="Cell">
        <title>The Chara Genome: Secondary Complexity and Implications for Plant Terrestrialization.</title>
        <authorList>
            <person name="Nishiyama T."/>
            <person name="Sakayama H."/>
            <person name="Vries J.D."/>
            <person name="Buschmann H."/>
            <person name="Saint-Marcoux D."/>
            <person name="Ullrich K.K."/>
            <person name="Haas F.B."/>
            <person name="Vanderstraeten L."/>
            <person name="Becker D."/>
            <person name="Lang D."/>
            <person name="Vosolsobe S."/>
            <person name="Rombauts S."/>
            <person name="Wilhelmsson P.K.I."/>
            <person name="Janitza P."/>
            <person name="Kern R."/>
            <person name="Heyl A."/>
            <person name="Rumpler F."/>
            <person name="Villalobos L.I.A.C."/>
            <person name="Clay J.M."/>
            <person name="Skokan R."/>
            <person name="Toyoda A."/>
            <person name="Suzuki Y."/>
            <person name="Kagoshima H."/>
            <person name="Schijlen E."/>
            <person name="Tajeshwar N."/>
            <person name="Catarino B."/>
            <person name="Hetherington A.J."/>
            <person name="Saltykova A."/>
            <person name="Bonnot C."/>
            <person name="Breuninger H."/>
            <person name="Symeonidi A."/>
            <person name="Radhakrishnan G.V."/>
            <person name="Van Nieuwerburgh F."/>
            <person name="Deforce D."/>
            <person name="Chang C."/>
            <person name="Karol K.G."/>
            <person name="Hedrich R."/>
            <person name="Ulvskov P."/>
            <person name="Glockner G."/>
            <person name="Delwiche C.F."/>
            <person name="Petrasek J."/>
            <person name="Van de Peer Y."/>
            <person name="Friml J."/>
            <person name="Beilby M."/>
            <person name="Dolan L."/>
            <person name="Kohara Y."/>
            <person name="Sugano S."/>
            <person name="Fujiyama A."/>
            <person name="Delaux P.-M."/>
            <person name="Quint M."/>
            <person name="TheiBen G."/>
            <person name="Hagemann M."/>
            <person name="Harholt J."/>
            <person name="Dunand C."/>
            <person name="Zachgo S."/>
            <person name="Langdale J."/>
            <person name="Maumus F."/>
            <person name="Straeten D.V.D."/>
            <person name="Gould S.B."/>
            <person name="Rensing S.A."/>
        </authorList>
    </citation>
    <scope>NUCLEOTIDE SEQUENCE [LARGE SCALE GENOMIC DNA]</scope>
    <source>
        <strain evidence="10 11">S276</strain>
    </source>
</reference>
<feature type="domain" description="DDE Tnp4" evidence="9">
    <location>
        <begin position="215"/>
        <end position="380"/>
    </location>
</feature>
<keyword evidence="5" id="KW-0479">Metal-binding</keyword>
<dbReference type="EMBL" id="BFEA01000325">
    <property type="protein sequence ID" value="GBG79709.1"/>
    <property type="molecule type" value="Genomic_DNA"/>
</dbReference>
<dbReference type="GO" id="GO:0016787">
    <property type="term" value="F:hydrolase activity"/>
    <property type="evidence" value="ECO:0007669"/>
    <property type="project" value="UniProtKB-KW"/>
</dbReference>
<dbReference type="PANTHER" id="PTHR22930:SF85">
    <property type="entry name" value="GH03217P-RELATED"/>
    <property type="match status" value="1"/>
</dbReference>
<keyword evidence="6" id="KW-0378">Hydrolase</keyword>
<organism evidence="10 11">
    <name type="scientific">Chara braunii</name>
    <name type="common">Braun's stonewort</name>
    <dbReference type="NCBI Taxonomy" id="69332"/>
    <lineage>
        <taxon>Eukaryota</taxon>
        <taxon>Viridiplantae</taxon>
        <taxon>Streptophyta</taxon>
        <taxon>Charophyceae</taxon>
        <taxon>Charales</taxon>
        <taxon>Characeae</taxon>
        <taxon>Chara</taxon>
    </lineage>
</organism>
<comment type="cofactor">
    <cofactor evidence="1">
        <name>a divalent metal cation</name>
        <dbReference type="ChEBI" id="CHEBI:60240"/>
    </cofactor>
</comment>
<evidence type="ECO:0000256" key="2">
    <source>
        <dbReference type="ARBA" id="ARBA00004123"/>
    </source>
</evidence>
<sequence>MRPGHLGMVLAAVIRWVRMMRMREQVCVLRAMMLMLAVTNIVAMHNATTILLLLAYDLHEGHGGGGALNPLGGRGRRRLWVRERVGGTWEDLNTEGLGHEKKIHEYTRLTRPLFDEILERIAPRIQRMDTHYRQASPASLKFAFALYRWATGGYYRQCGNDFGLGLHSAIRCTDDVARALCDKYGHVLSWSIGDRLQKTLDYYKGKGFPGCFGVMDCTHILIDKPRGGEAEPYFDRNRQYSIVAQVVCDENLRILDVTVGAPGAVHDSRILRLSDLYNRGEEGREPFVQRTNVLMDGTAMGRYLMGDAGYPILPWLMIPFGGCERTAEERVFDNKFSALRSVIERCFGRLKGMWRCFGRKHIANMRNVCYQFFACCILHNIIIDAGIPVDEDLLRRRGGEDGDEDNDDDGAAGDDDGEEGDDAEAQLRREGSLLYATHRIRRDAATALRSSVVRHALHVSRVFGVHGGAQQR</sequence>
<comment type="subcellular location">
    <subcellularLocation>
        <location evidence="2">Nucleus</location>
    </subcellularLocation>
</comment>
<dbReference type="Gramene" id="GBG79709">
    <property type="protein sequence ID" value="GBG79709"/>
    <property type="gene ID" value="CBR_g29973"/>
</dbReference>
<evidence type="ECO:0000256" key="3">
    <source>
        <dbReference type="ARBA" id="ARBA00006958"/>
    </source>
</evidence>
<evidence type="ECO:0000313" key="11">
    <source>
        <dbReference type="Proteomes" id="UP000265515"/>
    </source>
</evidence>
<keyword evidence="7" id="KW-0539">Nucleus</keyword>
<dbReference type="OrthoDB" id="2668416at2759"/>
<gene>
    <name evidence="10" type="ORF">CBR_g29973</name>
</gene>
<protein>
    <recommendedName>
        <fullName evidence="9">DDE Tnp4 domain-containing protein</fullName>
    </recommendedName>
</protein>
<keyword evidence="11" id="KW-1185">Reference proteome</keyword>
<dbReference type="GO" id="GO:0005634">
    <property type="term" value="C:nucleus"/>
    <property type="evidence" value="ECO:0007669"/>
    <property type="project" value="UniProtKB-SubCell"/>
</dbReference>
<dbReference type="InterPro" id="IPR027806">
    <property type="entry name" value="HARBI1_dom"/>
</dbReference>
<evidence type="ECO:0000313" key="10">
    <source>
        <dbReference type="EMBL" id="GBG79709.1"/>
    </source>
</evidence>
<comment type="similarity">
    <text evidence="3">Belongs to the HARBI1 family.</text>
</comment>
<accession>A0A388LBM1</accession>
<dbReference type="Proteomes" id="UP000265515">
    <property type="component" value="Unassembled WGS sequence"/>
</dbReference>
<dbReference type="Pfam" id="PF13359">
    <property type="entry name" value="DDE_Tnp_4"/>
    <property type="match status" value="1"/>
</dbReference>
<dbReference type="GO" id="GO:0004518">
    <property type="term" value="F:nuclease activity"/>
    <property type="evidence" value="ECO:0007669"/>
    <property type="project" value="UniProtKB-KW"/>
</dbReference>
<dbReference type="PANTHER" id="PTHR22930">
    <property type="match status" value="1"/>
</dbReference>